<proteinExistence type="predicted"/>
<dbReference type="OrthoDB" id="3252516at2759"/>
<name>A0A164MMI9_9AGAM</name>
<accession>A0A164MMI9</accession>
<evidence type="ECO:0000313" key="1">
    <source>
        <dbReference type="EMBL" id="KZS86851.1"/>
    </source>
</evidence>
<evidence type="ECO:0000313" key="2">
    <source>
        <dbReference type="Proteomes" id="UP000076722"/>
    </source>
</evidence>
<dbReference type="AlphaFoldDB" id="A0A164MMI9"/>
<keyword evidence="2" id="KW-1185">Reference proteome</keyword>
<dbReference type="Proteomes" id="UP000076722">
    <property type="component" value="Unassembled WGS sequence"/>
</dbReference>
<gene>
    <name evidence="1" type="ORF">SISNIDRAFT_491588</name>
</gene>
<reference evidence="1 2" key="1">
    <citation type="journal article" date="2016" name="Mol. Biol. Evol.">
        <title>Comparative Genomics of Early-Diverging Mushroom-Forming Fungi Provides Insights into the Origins of Lignocellulose Decay Capabilities.</title>
        <authorList>
            <person name="Nagy L.G."/>
            <person name="Riley R."/>
            <person name="Tritt A."/>
            <person name="Adam C."/>
            <person name="Daum C."/>
            <person name="Floudas D."/>
            <person name="Sun H."/>
            <person name="Yadav J.S."/>
            <person name="Pangilinan J."/>
            <person name="Larsson K.H."/>
            <person name="Matsuura K."/>
            <person name="Barry K."/>
            <person name="Labutti K."/>
            <person name="Kuo R."/>
            <person name="Ohm R.A."/>
            <person name="Bhattacharya S.S."/>
            <person name="Shirouzu T."/>
            <person name="Yoshinaga Y."/>
            <person name="Martin F.M."/>
            <person name="Grigoriev I.V."/>
            <person name="Hibbett D.S."/>
        </authorList>
    </citation>
    <scope>NUCLEOTIDE SEQUENCE [LARGE SCALE GENOMIC DNA]</scope>
    <source>
        <strain evidence="1 2">HHB9708</strain>
    </source>
</reference>
<organism evidence="1 2">
    <name type="scientific">Sistotremastrum niveocremeum HHB9708</name>
    <dbReference type="NCBI Taxonomy" id="1314777"/>
    <lineage>
        <taxon>Eukaryota</taxon>
        <taxon>Fungi</taxon>
        <taxon>Dikarya</taxon>
        <taxon>Basidiomycota</taxon>
        <taxon>Agaricomycotina</taxon>
        <taxon>Agaricomycetes</taxon>
        <taxon>Sistotremastrales</taxon>
        <taxon>Sistotremastraceae</taxon>
        <taxon>Sertulicium</taxon>
        <taxon>Sertulicium niveocremeum</taxon>
    </lineage>
</organism>
<sequence>MTPPSTEDISDNASICGSSLSLASETISTPAAEASSVLSRARSIFKMRKRKKSGDAHSFDGILLILGSIKESADVFPPLKSTASTLITAINMCRDFRENRTEWIEFAQELTRFIVDLNEILTTSLSTTVKRRVESYVR</sequence>
<protein>
    <submittedName>
        <fullName evidence="1">Uncharacterized protein</fullName>
    </submittedName>
</protein>
<dbReference type="EMBL" id="KV419465">
    <property type="protein sequence ID" value="KZS86851.1"/>
    <property type="molecule type" value="Genomic_DNA"/>
</dbReference>